<evidence type="ECO:0000313" key="2">
    <source>
        <dbReference type="Proteomes" id="UP000050465"/>
    </source>
</evidence>
<proteinExistence type="predicted"/>
<dbReference type="Proteomes" id="UP000050465">
    <property type="component" value="Unassembled WGS sequence"/>
</dbReference>
<dbReference type="AlphaFoldDB" id="A0A0P8BUE2"/>
<reference evidence="1 2" key="1">
    <citation type="submission" date="2015-09" db="EMBL/GenBank/DDBJ databases">
        <title>Identification and resolution of microdiversity through metagenomic sequencing of parallel consortia.</title>
        <authorList>
            <person name="Nelson W.C."/>
            <person name="Romine M.F."/>
            <person name="Lindemann S.R."/>
        </authorList>
    </citation>
    <scope>NUCLEOTIDE SEQUENCE [LARGE SCALE GENOMIC DNA]</scope>
    <source>
        <strain evidence="1">Ana</strain>
    </source>
</reference>
<name>A0A0P8BUE2_9CYAN</name>
<comment type="caution">
    <text evidence="1">The sequence shown here is derived from an EMBL/GenBank/DDBJ whole genome shotgun (WGS) entry which is preliminary data.</text>
</comment>
<sequence length="62" mass="6923">MGSFIKAYADAHDLADGDAISLSFGDLRDRYLERSRDVLIRDYQAQTTRHRLTDNGLGHAGV</sequence>
<protein>
    <submittedName>
        <fullName evidence="1">Uncharacterized protein</fullName>
    </submittedName>
</protein>
<evidence type="ECO:0000313" key="1">
    <source>
        <dbReference type="EMBL" id="KPQ32439.1"/>
    </source>
</evidence>
<organism evidence="1 2">
    <name type="scientific">Phormidesmis priestleyi Ana</name>
    <dbReference type="NCBI Taxonomy" id="1666911"/>
    <lineage>
        <taxon>Bacteria</taxon>
        <taxon>Bacillati</taxon>
        <taxon>Cyanobacteriota</taxon>
        <taxon>Cyanophyceae</taxon>
        <taxon>Leptolyngbyales</taxon>
        <taxon>Leptolyngbyaceae</taxon>
        <taxon>Phormidesmis</taxon>
    </lineage>
</organism>
<accession>A0A0P8BUE2</accession>
<dbReference type="STRING" id="1666911.HLUCCA11_21545"/>
<dbReference type="EMBL" id="LJZR01000057">
    <property type="protein sequence ID" value="KPQ32439.1"/>
    <property type="molecule type" value="Genomic_DNA"/>
</dbReference>
<gene>
    <name evidence="1" type="ORF">HLUCCA11_21545</name>
</gene>